<dbReference type="EMBL" id="JAOYFB010000036">
    <property type="protein sequence ID" value="KAK4018510.1"/>
    <property type="molecule type" value="Genomic_DNA"/>
</dbReference>
<dbReference type="Proteomes" id="UP001234178">
    <property type="component" value="Unassembled WGS sequence"/>
</dbReference>
<evidence type="ECO:0000313" key="1">
    <source>
        <dbReference type="EMBL" id="KAK4018510.1"/>
    </source>
</evidence>
<reference evidence="1 2" key="1">
    <citation type="journal article" date="2023" name="Nucleic Acids Res.">
        <title>The hologenome of Daphnia magna reveals possible DNA methylation and microbiome-mediated evolution of the host genome.</title>
        <authorList>
            <person name="Chaturvedi A."/>
            <person name="Li X."/>
            <person name="Dhandapani V."/>
            <person name="Marshall H."/>
            <person name="Kissane S."/>
            <person name="Cuenca-Cambronero M."/>
            <person name="Asole G."/>
            <person name="Calvet F."/>
            <person name="Ruiz-Romero M."/>
            <person name="Marangio P."/>
            <person name="Guigo R."/>
            <person name="Rago D."/>
            <person name="Mirbahai L."/>
            <person name="Eastwood N."/>
            <person name="Colbourne J.K."/>
            <person name="Zhou J."/>
            <person name="Mallon E."/>
            <person name="Orsini L."/>
        </authorList>
    </citation>
    <scope>NUCLEOTIDE SEQUENCE [LARGE SCALE GENOMIC DNA]</scope>
    <source>
        <strain evidence="1">LRV0_1</strain>
    </source>
</reference>
<keyword evidence="2" id="KW-1185">Reference proteome</keyword>
<sequence length="113" mass="12134">MPKCGCFWVRQAIVRDEMRAGQATEPPSTSASSSYLICRSTVIGSCGVGGSTAALSPAAHMAPGRLPPASGKSINGKWPLPGIGMCKCVRLNFLAEQFFIRDEETRLKFIEND</sequence>
<comment type="caution">
    <text evidence="1">The sequence shown here is derived from an EMBL/GenBank/DDBJ whole genome shotgun (WGS) entry which is preliminary data.</text>
</comment>
<gene>
    <name evidence="1" type="ORF">OUZ56_000561</name>
</gene>
<name>A0ABR0A014_9CRUS</name>
<protein>
    <submittedName>
        <fullName evidence="1">Uncharacterized protein</fullName>
    </submittedName>
</protein>
<evidence type="ECO:0000313" key="2">
    <source>
        <dbReference type="Proteomes" id="UP001234178"/>
    </source>
</evidence>
<organism evidence="1 2">
    <name type="scientific">Daphnia magna</name>
    <dbReference type="NCBI Taxonomy" id="35525"/>
    <lineage>
        <taxon>Eukaryota</taxon>
        <taxon>Metazoa</taxon>
        <taxon>Ecdysozoa</taxon>
        <taxon>Arthropoda</taxon>
        <taxon>Crustacea</taxon>
        <taxon>Branchiopoda</taxon>
        <taxon>Diplostraca</taxon>
        <taxon>Cladocera</taxon>
        <taxon>Anomopoda</taxon>
        <taxon>Daphniidae</taxon>
        <taxon>Daphnia</taxon>
    </lineage>
</organism>
<proteinExistence type="predicted"/>
<accession>A0ABR0A014</accession>